<dbReference type="PANTHER" id="PTHR47133:SF1">
    <property type="entry name" value="TALIN ROD DOMAIN-CONTAINING PROTEIN 1"/>
    <property type="match status" value="1"/>
</dbReference>
<accession>A0ABY7G593</accession>
<proteinExistence type="predicted"/>
<sequence length="458" mass="50396">MPTYVDEQHTAYLSTGYKRIPDTLNFINMHRHFNVPVNVSNLASTLFIWTWSFSNTFSTVAISALATSGVTLLAIAPESTLYFSIRRVPDEVGTENTSTVEMCLGSAQEQINSSLTIILEIVADLARLVADLNARWKVVCDMLYRLGDAVTVLVELVYFVMYEKLEPAVDLSTALIDKYCTSYAGLEIKLSCVQLKRARLDELNATFIMDICSNISKYISVLTEQCRGASEAGPDTGTRDQFKLAIKSVTCAAGGLIASIKAYKNDRSPRHHTRVVTFCEPVLAASCALVSLATEEEFVGEGRELTPEEKDVQKAVFGPCMNLVSGCVQLCKSLRDFTYDTGNSHYTHKVRSCHSCVLKSSNHLKHELQKRFKMDFQVKGLSPLKGENFIKNGDSSDSPRELIHFGRRSPIPSRVEDDGKDGGEGPHDQSPSSTLAPSDITTTTLTASDITTSSVVSR</sequence>
<dbReference type="Gene3D" id="1.20.120.230">
    <property type="entry name" value="Alpha-catenin/vinculin-like"/>
    <property type="match status" value="1"/>
</dbReference>
<reference evidence="3" key="1">
    <citation type="submission" date="2022-11" db="EMBL/GenBank/DDBJ databases">
        <title>Centuries of genome instability and evolution in soft-shell clam transmissible cancer (bioRxiv).</title>
        <authorList>
            <person name="Hart S.F.M."/>
            <person name="Yonemitsu M.A."/>
            <person name="Giersch R.M."/>
            <person name="Beal B.F."/>
            <person name="Arriagada G."/>
            <person name="Davis B.W."/>
            <person name="Ostrander E.A."/>
            <person name="Goff S.P."/>
            <person name="Metzger M.J."/>
        </authorList>
    </citation>
    <scope>NUCLEOTIDE SEQUENCE</scope>
    <source>
        <strain evidence="3">MELC-2E11</strain>
        <tissue evidence="3">Siphon/mantle</tissue>
    </source>
</reference>
<feature type="compositionally biased region" description="Basic and acidic residues" evidence="1">
    <location>
        <begin position="414"/>
        <end position="427"/>
    </location>
</feature>
<dbReference type="InterPro" id="IPR042799">
    <property type="entry name" value="TLNRD1"/>
</dbReference>
<name>A0ABY7G593_MYAAR</name>
<dbReference type="Pfam" id="PF21896">
    <property type="entry name" value="Talin_IBS2B"/>
    <property type="match status" value="1"/>
</dbReference>
<keyword evidence="4" id="KW-1185">Reference proteome</keyword>
<dbReference type="PANTHER" id="PTHR47133">
    <property type="entry name" value="TALIN ROD DOMAIN-CONTAINING PROTEIN 1"/>
    <property type="match status" value="1"/>
</dbReference>
<evidence type="ECO:0000313" key="4">
    <source>
        <dbReference type="Proteomes" id="UP001164746"/>
    </source>
</evidence>
<feature type="region of interest" description="Disordered" evidence="1">
    <location>
        <begin position="387"/>
        <end position="458"/>
    </location>
</feature>
<feature type="compositionally biased region" description="Low complexity" evidence="1">
    <location>
        <begin position="433"/>
        <end position="458"/>
    </location>
</feature>
<evidence type="ECO:0000313" key="3">
    <source>
        <dbReference type="EMBL" id="WAR29605.1"/>
    </source>
</evidence>
<dbReference type="InterPro" id="IPR054082">
    <property type="entry name" value="Talin_IBS2B"/>
</dbReference>
<feature type="domain" description="Talin IBS2B" evidence="2">
    <location>
        <begin position="187"/>
        <end position="293"/>
    </location>
</feature>
<dbReference type="Proteomes" id="UP001164746">
    <property type="component" value="Chromosome 16"/>
</dbReference>
<evidence type="ECO:0000256" key="1">
    <source>
        <dbReference type="SAM" id="MobiDB-lite"/>
    </source>
</evidence>
<protein>
    <submittedName>
        <fullName evidence="3">TLRN1-like protein</fullName>
    </submittedName>
</protein>
<organism evidence="3 4">
    <name type="scientific">Mya arenaria</name>
    <name type="common">Soft-shell clam</name>
    <dbReference type="NCBI Taxonomy" id="6604"/>
    <lineage>
        <taxon>Eukaryota</taxon>
        <taxon>Metazoa</taxon>
        <taxon>Spiralia</taxon>
        <taxon>Lophotrochozoa</taxon>
        <taxon>Mollusca</taxon>
        <taxon>Bivalvia</taxon>
        <taxon>Autobranchia</taxon>
        <taxon>Heteroconchia</taxon>
        <taxon>Euheterodonta</taxon>
        <taxon>Imparidentia</taxon>
        <taxon>Neoheterodontei</taxon>
        <taxon>Myida</taxon>
        <taxon>Myoidea</taxon>
        <taxon>Myidae</taxon>
        <taxon>Mya</taxon>
    </lineage>
</organism>
<evidence type="ECO:0000259" key="2">
    <source>
        <dbReference type="Pfam" id="PF21896"/>
    </source>
</evidence>
<dbReference type="EMBL" id="CP111027">
    <property type="protein sequence ID" value="WAR29605.1"/>
    <property type="molecule type" value="Genomic_DNA"/>
</dbReference>
<gene>
    <name evidence="3" type="ORF">MAR_003173</name>
</gene>